<gene>
    <name evidence="9" type="ORF">J5N97_015670</name>
</gene>
<dbReference type="CDD" id="cd14733">
    <property type="entry name" value="BACK"/>
    <property type="match status" value="1"/>
</dbReference>
<dbReference type="SMART" id="SM00551">
    <property type="entry name" value="ZnF_TAZ"/>
    <property type="match status" value="1"/>
</dbReference>
<evidence type="ECO:0000313" key="9">
    <source>
        <dbReference type="EMBL" id="KAJ0973705.1"/>
    </source>
</evidence>
<dbReference type="PANTHER" id="PTHR46287:SF11">
    <property type="entry name" value="BTB_POZ AND TAZ DOMAIN-CONTAINING PROTEIN 4"/>
    <property type="match status" value="1"/>
</dbReference>
<comment type="caution">
    <text evidence="9">The sequence shown here is derived from an EMBL/GenBank/DDBJ whole genome shotgun (WGS) entry which is preliminary data.</text>
</comment>
<evidence type="ECO:0000256" key="4">
    <source>
        <dbReference type="ARBA" id="ARBA00022786"/>
    </source>
</evidence>
<reference evidence="9" key="2">
    <citation type="journal article" date="2022" name="Hortic Res">
        <title>The genome of Dioscorea zingiberensis sheds light on the biosynthesis, origin and evolution of the medicinally important diosgenin saponins.</title>
        <authorList>
            <person name="Li Y."/>
            <person name="Tan C."/>
            <person name="Li Z."/>
            <person name="Guo J."/>
            <person name="Li S."/>
            <person name="Chen X."/>
            <person name="Wang C."/>
            <person name="Dai X."/>
            <person name="Yang H."/>
            <person name="Song W."/>
            <person name="Hou L."/>
            <person name="Xu J."/>
            <person name="Tong Z."/>
            <person name="Xu A."/>
            <person name="Yuan X."/>
            <person name="Wang W."/>
            <person name="Yang Q."/>
            <person name="Chen L."/>
            <person name="Sun Z."/>
            <person name="Wang K."/>
            <person name="Pan B."/>
            <person name="Chen J."/>
            <person name="Bao Y."/>
            <person name="Liu F."/>
            <person name="Qi X."/>
            <person name="Gang D.R."/>
            <person name="Wen J."/>
            <person name="Li J."/>
        </authorList>
    </citation>
    <scope>NUCLEOTIDE SEQUENCE</scope>
    <source>
        <strain evidence="9">Dzin_1.0</strain>
    </source>
</reference>
<dbReference type="SUPFAM" id="SSF54695">
    <property type="entry name" value="POZ domain"/>
    <property type="match status" value="1"/>
</dbReference>
<comment type="pathway">
    <text evidence="1">Protein modification; protein ubiquitination.</text>
</comment>
<dbReference type="GO" id="GO:0009751">
    <property type="term" value="P:response to salicylic acid"/>
    <property type="evidence" value="ECO:0007669"/>
    <property type="project" value="UniProtKB-ARBA"/>
</dbReference>
<dbReference type="Proteomes" id="UP001085076">
    <property type="component" value="Miscellaneous, Linkage group lg04"/>
</dbReference>
<dbReference type="SMART" id="SM00225">
    <property type="entry name" value="BTB"/>
    <property type="match status" value="1"/>
</dbReference>
<dbReference type="EMBL" id="JAGGNH010000004">
    <property type="protein sequence ID" value="KAJ0973705.1"/>
    <property type="molecule type" value="Genomic_DNA"/>
</dbReference>
<protein>
    <recommendedName>
        <fullName evidence="11">BTB/POZ and TAZ domain-containing protein 4</fullName>
    </recommendedName>
</protein>
<dbReference type="PANTHER" id="PTHR46287">
    <property type="entry name" value="BTB/POZ AND TAZ DOMAIN-CONTAINING PROTEIN 3-RELATED"/>
    <property type="match status" value="1"/>
</dbReference>
<dbReference type="GO" id="GO:0006355">
    <property type="term" value="P:regulation of DNA-templated transcription"/>
    <property type="evidence" value="ECO:0007669"/>
    <property type="project" value="UniProtKB-ARBA"/>
</dbReference>
<dbReference type="InterPro" id="IPR011333">
    <property type="entry name" value="SKP1/BTB/POZ_sf"/>
</dbReference>
<dbReference type="FunFam" id="1.25.40.420:FF:000012">
    <property type="entry name" value="BTB/POZ and TAZ domain-containing protein 2"/>
    <property type="match status" value="1"/>
</dbReference>
<dbReference type="PROSITE" id="PS50097">
    <property type="entry name" value="BTB"/>
    <property type="match status" value="1"/>
</dbReference>
<evidence type="ECO:0000256" key="2">
    <source>
        <dbReference type="ARBA" id="ARBA00022723"/>
    </source>
</evidence>
<dbReference type="FunFam" id="1.20.1020.10:FF:000004">
    <property type="entry name" value="BTB/POZ and TAZ domain-containing protein 2"/>
    <property type="match status" value="1"/>
</dbReference>
<dbReference type="AlphaFoldDB" id="A0A9D5CKE5"/>
<dbReference type="Gene3D" id="1.20.1020.10">
    <property type="entry name" value="TAZ domain"/>
    <property type="match status" value="1"/>
</dbReference>
<dbReference type="InterPro" id="IPR035898">
    <property type="entry name" value="TAZ_dom_sf"/>
</dbReference>
<organism evidence="9 10">
    <name type="scientific">Dioscorea zingiberensis</name>
    <dbReference type="NCBI Taxonomy" id="325984"/>
    <lineage>
        <taxon>Eukaryota</taxon>
        <taxon>Viridiplantae</taxon>
        <taxon>Streptophyta</taxon>
        <taxon>Embryophyta</taxon>
        <taxon>Tracheophyta</taxon>
        <taxon>Spermatophyta</taxon>
        <taxon>Magnoliopsida</taxon>
        <taxon>Liliopsida</taxon>
        <taxon>Dioscoreales</taxon>
        <taxon>Dioscoreaceae</taxon>
        <taxon>Dioscorea</taxon>
    </lineage>
</organism>
<dbReference type="GO" id="GO:0005516">
    <property type="term" value="F:calmodulin binding"/>
    <property type="evidence" value="ECO:0007669"/>
    <property type="project" value="UniProtKB-ARBA"/>
</dbReference>
<evidence type="ECO:0000256" key="5">
    <source>
        <dbReference type="ARBA" id="ARBA00022833"/>
    </source>
</evidence>
<feature type="domain" description="TAZ-type" evidence="8">
    <location>
        <begin position="221"/>
        <end position="323"/>
    </location>
</feature>
<accession>A0A9D5CKE5</accession>
<dbReference type="Pfam" id="PF00651">
    <property type="entry name" value="BTB"/>
    <property type="match status" value="1"/>
</dbReference>
<evidence type="ECO:0000259" key="8">
    <source>
        <dbReference type="PROSITE" id="PS50134"/>
    </source>
</evidence>
<name>A0A9D5CKE5_9LILI</name>
<proteinExistence type="predicted"/>
<evidence type="ECO:0000256" key="1">
    <source>
        <dbReference type="ARBA" id="ARBA00004906"/>
    </source>
</evidence>
<dbReference type="Gene3D" id="3.30.710.10">
    <property type="entry name" value="Potassium Channel Kv1.1, Chain A"/>
    <property type="match status" value="1"/>
</dbReference>
<sequence>MAEKRRISESEASSPPPVPSISGFMNRKSYCRGLANPISVNLWLRLFEEGYSADVLVVTNGDIIPAHACVLGMASPVMKNMIRQSKCRRGRRRIISIRGVPDQAVRVFLRFIYSSCYDQEEMNQYVLHLLVLSHVFVINSLKKLCVQQLEKRLITIENVADVLQLARLCDAPRLAFICHRFIIQSFKLVSATQGWKVLKKSNPKMEKEIIESLIETDSRRKEKQRKLKERKIYLQLHEVMRALVHICRDGCQTIGPRDKVLKGSTCNFPACKGLESYIRHFAGCKHRAHGGCTQCKRMWQLLELHSRLCSQKHECKVPLCRQFQEKNLQQNKKDEMKWKLLVIKVTEAKSSLSA</sequence>
<dbReference type="Gene3D" id="1.25.40.420">
    <property type="match status" value="1"/>
</dbReference>
<evidence type="ECO:0000256" key="6">
    <source>
        <dbReference type="SAM" id="MobiDB-lite"/>
    </source>
</evidence>
<dbReference type="OrthoDB" id="636773at2759"/>
<dbReference type="Pfam" id="PF02135">
    <property type="entry name" value="zf-TAZ"/>
    <property type="match status" value="1"/>
</dbReference>
<evidence type="ECO:0000256" key="3">
    <source>
        <dbReference type="ARBA" id="ARBA00022771"/>
    </source>
</evidence>
<dbReference type="SUPFAM" id="SSF57933">
    <property type="entry name" value="TAZ domain"/>
    <property type="match status" value="1"/>
</dbReference>
<dbReference type="PROSITE" id="PS50134">
    <property type="entry name" value="ZF_TAZ"/>
    <property type="match status" value="1"/>
</dbReference>
<keyword evidence="3" id="KW-0863">Zinc-finger</keyword>
<feature type="domain" description="BTB" evidence="7">
    <location>
        <begin position="53"/>
        <end position="121"/>
    </location>
</feature>
<dbReference type="GO" id="GO:0008270">
    <property type="term" value="F:zinc ion binding"/>
    <property type="evidence" value="ECO:0007669"/>
    <property type="project" value="UniProtKB-KW"/>
</dbReference>
<dbReference type="InterPro" id="IPR000197">
    <property type="entry name" value="Znf_TAZ"/>
</dbReference>
<keyword evidence="4" id="KW-0833">Ubl conjugation pathway</keyword>
<keyword evidence="2" id="KW-0479">Metal-binding</keyword>
<reference evidence="9" key="1">
    <citation type="submission" date="2021-03" db="EMBL/GenBank/DDBJ databases">
        <authorList>
            <person name="Li Z."/>
            <person name="Yang C."/>
        </authorList>
    </citation>
    <scope>NUCLEOTIDE SEQUENCE</scope>
    <source>
        <strain evidence="9">Dzin_1.0</strain>
        <tissue evidence="9">Leaf</tissue>
    </source>
</reference>
<dbReference type="InterPro" id="IPR000210">
    <property type="entry name" value="BTB/POZ_dom"/>
</dbReference>
<dbReference type="GO" id="GO:0009725">
    <property type="term" value="P:response to hormone"/>
    <property type="evidence" value="ECO:0007669"/>
    <property type="project" value="UniProtKB-ARBA"/>
</dbReference>
<evidence type="ECO:0008006" key="11">
    <source>
        <dbReference type="Google" id="ProtNLM"/>
    </source>
</evidence>
<evidence type="ECO:0000259" key="7">
    <source>
        <dbReference type="PROSITE" id="PS50097"/>
    </source>
</evidence>
<keyword evidence="5" id="KW-0862">Zinc</keyword>
<evidence type="ECO:0000313" key="10">
    <source>
        <dbReference type="Proteomes" id="UP001085076"/>
    </source>
</evidence>
<keyword evidence="10" id="KW-1185">Reference proteome</keyword>
<feature type="region of interest" description="Disordered" evidence="6">
    <location>
        <begin position="1"/>
        <end position="20"/>
    </location>
</feature>
<dbReference type="InterPro" id="IPR044513">
    <property type="entry name" value="BT1/2/3/4/5"/>
</dbReference>
<dbReference type="GO" id="GO:0042542">
    <property type="term" value="P:response to hydrogen peroxide"/>
    <property type="evidence" value="ECO:0007669"/>
    <property type="project" value="UniProtKB-ARBA"/>
</dbReference>